<dbReference type="Gene3D" id="3.40.50.2000">
    <property type="entry name" value="Glycogen Phosphorylase B"/>
    <property type="match status" value="1"/>
</dbReference>
<gene>
    <name evidence="4" type="ORF">ACFSVL_45205</name>
</gene>
<comment type="caution">
    <text evidence="4">The sequence shown here is derived from an EMBL/GenBank/DDBJ whole genome shotgun (WGS) entry which is preliminary data.</text>
</comment>
<dbReference type="GO" id="GO:0016757">
    <property type="term" value="F:glycosyltransferase activity"/>
    <property type="evidence" value="ECO:0007669"/>
    <property type="project" value="UniProtKB-KW"/>
</dbReference>
<reference evidence="5" key="1">
    <citation type="journal article" date="2019" name="Int. J. Syst. Evol. Microbiol.">
        <title>The Global Catalogue of Microorganisms (GCM) 10K type strain sequencing project: providing services to taxonomists for standard genome sequencing and annotation.</title>
        <authorList>
            <consortium name="The Broad Institute Genomics Platform"/>
            <consortium name="The Broad Institute Genome Sequencing Center for Infectious Disease"/>
            <person name="Wu L."/>
            <person name="Ma J."/>
        </authorList>
    </citation>
    <scope>NUCLEOTIDE SEQUENCE [LARGE SCALE GENOMIC DNA]</scope>
    <source>
        <strain evidence="5">CGMCC 4.7641</strain>
    </source>
</reference>
<dbReference type="Pfam" id="PF00534">
    <property type="entry name" value="Glycos_transf_1"/>
    <property type="match status" value="1"/>
</dbReference>
<feature type="region of interest" description="Disordered" evidence="2">
    <location>
        <begin position="1"/>
        <end position="22"/>
    </location>
</feature>
<dbReference type="CDD" id="cd03801">
    <property type="entry name" value="GT4_PimA-like"/>
    <property type="match status" value="1"/>
</dbReference>
<feature type="compositionally biased region" description="Low complexity" evidence="2">
    <location>
        <begin position="1"/>
        <end position="21"/>
    </location>
</feature>
<evidence type="ECO:0000313" key="4">
    <source>
        <dbReference type="EMBL" id="MFD2474676.1"/>
    </source>
</evidence>
<organism evidence="4 5">
    <name type="scientific">Amycolatopsis silviterrae</name>
    <dbReference type="NCBI Taxonomy" id="1656914"/>
    <lineage>
        <taxon>Bacteria</taxon>
        <taxon>Bacillati</taxon>
        <taxon>Actinomycetota</taxon>
        <taxon>Actinomycetes</taxon>
        <taxon>Pseudonocardiales</taxon>
        <taxon>Pseudonocardiaceae</taxon>
        <taxon>Amycolatopsis</taxon>
    </lineage>
</organism>
<accession>A0ABW5HNV6</accession>
<dbReference type="EC" id="2.4.-.-" evidence="4"/>
<dbReference type="Proteomes" id="UP001597483">
    <property type="component" value="Unassembled WGS sequence"/>
</dbReference>
<keyword evidence="4" id="KW-0328">Glycosyltransferase</keyword>
<protein>
    <submittedName>
        <fullName evidence="4">Glycosyltransferase family 4 protein</fullName>
        <ecNumber evidence="4">2.4.-.-</ecNumber>
    </submittedName>
</protein>
<proteinExistence type="predicted"/>
<dbReference type="PANTHER" id="PTHR12526">
    <property type="entry name" value="GLYCOSYLTRANSFERASE"/>
    <property type="match status" value="1"/>
</dbReference>
<dbReference type="RefSeq" id="WP_378314208.1">
    <property type="nucleotide sequence ID" value="NZ_JBHUKS010000040.1"/>
</dbReference>
<evidence type="ECO:0000259" key="3">
    <source>
        <dbReference type="Pfam" id="PF00534"/>
    </source>
</evidence>
<dbReference type="SUPFAM" id="SSF53756">
    <property type="entry name" value="UDP-Glycosyltransferase/glycogen phosphorylase"/>
    <property type="match status" value="1"/>
</dbReference>
<evidence type="ECO:0000256" key="1">
    <source>
        <dbReference type="ARBA" id="ARBA00022679"/>
    </source>
</evidence>
<evidence type="ECO:0000256" key="2">
    <source>
        <dbReference type="SAM" id="MobiDB-lite"/>
    </source>
</evidence>
<keyword evidence="5" id="KW-1185">Reference proteome</keyword>
<sequence length="160" mass="17104">MASCPPGRRCPPRSRSPGNSPRFRKRVYARKLGIAGNVTFAGNLSGAAKFRALRSARSVVLCPTSPNDAFPTVLLEAWASRVPVIATAVGPLASLVDDGGTGLLAAPRSPAALADGLRRLESDPALAEAIRGNAYELVRSRYTWGHRVTDFIRQLEALPR</sequence>
<keyword evidence="1 4" id="KW-0808">Transferase</keyword>
<name>A0ABW5HNV6_9PSEU</name>
<dbReference type="EMBL" id="JBHUKS010000040">
    <property type="protein sequence ID" value="MFD2474676.1"/>
    <property type="molecule type" value="Genomic_DNA"/>
</dbReference>
<evidence type="ECO:0000313" key="5">
    <source>
        <dbReference type="Proteomes" id="UP001597483"/>
    </source>
</evidence>
<dbReference type="InterPro" id="IPR001296">
    <property type="entry name" value="Glyco_trans_1"/>
</dbReference>
<feature type="domain" description="Glycosyl transferase family 1" evidence="3">
    <location>
        <begin position="25"/>
        <end position="136"/>
    </location>
</feature>